<dbReference type="OrthoDB" id="10426153at2759"/>
<dbReference type="GO" id="GO:0030598">
    <property type="term" value="F:rRNA N-glycosylase activity"/>
    <property type="evidence" value="ECO:0007669"/>
    <property type="project" value="UniProtKB-EC"/>
</dbReference>
<keyword evidence="1" id="KW-0611">Plant defense</keyword>
<comment type="catalytic activity">
    <reaction evidence="1">
        <text>Endohydrolysis of the N-glycosidic bond at one specific adenosine on the 28S rRNA.</text>
        <dbReference type="EC" id="3.2.2.22"/>
    </reaction>
</comment>
<evidence type="ECO:0000313" key="2">
    <source>
        <dbReference type="EMBL" id="KAG2652869.1"/>
    </source>
</evidence>
<dbReference type="InterPro" id="IPR016138">
    <property type="entry name" value="Ribosome_inactivat_prot_sub1"/>
</dbReference>
<dbReference type="SUPFAM" id="SSF56371">
    <property type="entry name" value="Ribosome inactivating proteins (RIP)"/>
    <property type="match status" value="1"/>
</dbReference>
<dbReference type="GO" id="GO:0090729">
    <property type="term" value="F:toxin activity"/>
    <property type="evidence" value="ECO:0007669"/>
    <property type="project" value="UniProtKB-KW"/>
</dbReference>
<comment type="similarity">
    <text evidence="1">Belongs to the ribosome-inactivating protein family.</text>
</comment>
<proteinExistence type="inferred from homology"/>
<protein>
    <recommendedName>
        <fullName evidence="1">rRNA N-glycosylase</fullName>
        <ecNumber evidence="1">3.2.2.22</ecNumber>
    </recommendedName>
</protein>
<dbReference type="GO" id="GO:0006952">
    <property type="term" value="P:defense response"/>
    <property type="evidence" value="ECO:0007669"/>
    <property type="project" value="UniProtKB-KW"/>
</dbReference>
<dbReference type="Gene3D" id="3.40.420.10">
    <property type="entry name" value="Ricin (A subunit), domain 1"/>
    <property type="match status" value="1"/>
</dbReference>
<keyword evidence="1" id="KW-0800">Toxin</keyword>
<evidence type="ECO:0000256" key="1">
    <source>
        <dbReference type="RuleBase" id="RU004915"/>
    </source>
</evidence>
<sequence length="288" mass="32927">MSWLGKINGNATPGPGDGLLVLPRQCTGPPPRWRHIKIAVEENKVKEWIIAVVRSDNMYCKGIINMGWYCYELREKDPNRKLPPEYNAIDAGCDVSYHSMIGCRLEDVKQKLIDEGLGFGSAVRSVKILSRYHPAHLNPEDRRPGMPLASLVFSFVEAARMNPRCSGLGAENDGRYWSIGPELTSQLWDLSKNWRYMPYTVLDCRDTGEWTPNKYLDGIGRTTRQLAVGTLSIVLNSPEWYYEIAGQKPTRMELVLDPEKQRWFKQLALKRLMKKKKRRLMVMGPSSP</sequence>
<dbReference type="GO" id="GO:0017148">
    <property type="term" value="P:negative regulation of translation"/>
    <property type="evidence" value="ECO:0007669"/>
    <property type="project" value="UniProtKB-KW"/>
</dbReference>
<keyword evidence="3" id="KW-1185">Reference proteome</keyword>
<keyword evidence="1" id="KW-0378">Hydrolase</keyword>
<keyword evidence="1" id="KW-0652">Protein synthesis inhibitor</keyword>
<name>A0A8T0XBQ9_PANVG</name>
<dbReference type="EC" id="3.2.2.22" evidence="1"/>
<dbReference type="PANTHER" id="PTHR33453:SF40">
    <property type="entry name" value="RRNA N-GLYCOSYLASE"/>
    <property type="match status" value="1"/>
</dbReference>
<accession>A0A8T0XBQ9</accession>
<dbReference type="InterPro" id="IPR036041">
    <property type="entry name" value="Ribosome-inact_prot_sf"/>
</dbReference>
<evidence type="ECO:0000313" key="3">
    <source>
        <dbReference type="Proteomes" id="UP000823388"/>
    </source>
</evidence>
<organism evidence="2 3">
    <name type="scientific">Panicum virgatum</name>
    <name type="common">Blackwell switchgrass</name>
    <dbReference type="NCBI Taxonomy" id="38727"/>
    <lineage>
        <taxon>Eukaryota</taxon>
        <taxon>Viridiplantae</taxon>
        <taxon>Streptophyta</taxon>
        <taxon>Embryophyta</taxon>
        <taxon>Tracheophyta</taxon>
        <taxon>Spermatophyta</taxon>
        <taxon>Magnoliopsida</taxon>
        <taxon>Liliopsida</taxon>
        <taxon>Poales</taxon>
        <taxon>Poaceae</taxon>
        <taxon>PACMAD clade</taxon>
        <taxon>Panicoideae</taxon>
        <taxon>Panicodae</taxon>
        <taxon>Paniceae</taxon>
        <taxon>Panicinae</taxon>
        <taxon>Panicum</taxon>
        <taxon>Panicum sect. Hiantes</taxon>
    </lineage>
</organism>
<reference evidence="2" key="1">
    <citation type="submission" date="2020-05" db="EMBL/GenBank/DDBJ databases">
        <title>WGS assembly of Panicum virgatum.</title>
        <authorList>
            <person name="Lovell J.T."/>
            <person name="Jenkins J."/>
            <person name="Shu S."/>
            <person name="Juenger T.E."/>
            <person name="Schmutz J."/>
        </authorList>
    </citation>
    <scope>NUCLEOTIDE SEQUENCE</scope>
    <source>
        <strain evidence="2">AP13</strain>
    </source>
</reference>
<dbReference type="PANTHER" id="PTHR33453">
    <property type="match status" value="1"/>
</dbReference>
<gene>
    <name evidence="2" type="ORF">PVAP13_1NG390400</name>
</gene>
<dbReference type="Proteomes" id="UP000823388">
    <property type="component" value="Chromosome 1N"/>
</dbReference>
<comment type="caution">
    <text evidence="2">The sequence shown here is derived from an EMBL/GenBank/DDBJ whole genome shotgun (WGS) entry which is preliminary data.</text>
</comment>
<dbReference type="EMBL" id="CM029038">
    <property type="protein sequence ID" value="KAG2652869.1"/>
    <property type="molecule type" value="Genomic_DNA"/>
</dbReference>
<dbReference type="AlphaFoldDB" id="A0A8T0XBQ9"/>
<dbReference type="InterPro" id="IPR001574">
    <property type="entry name" value="Ribosome_inactivat_prot"/>
</dbReference>
<dbReference type="Pfam" id="PF00161">
    <property type="entry name" value="RIP"/>
    <property type="match status" value="1"/>
</dbReference>